<dbReference type="Proteomes" id="UP000651010">
    <property type="component" value="Unassembled WGS sequence"/>
</dbReference>
<feature type="transmembrane region" description="Helical" evidence="6">
    <location>
        <begin position="160"/>
        <end position="182"/>
    </location>
</feature>
<keyword evidence="5 6" id="KW-0472">Membrane</keyword>
<dbReference type="SUPFAM" id="SSF53649">
    <property type="entry name" value="Alkaline phosphatase-like"/>
    <property type="match status" value="1"/>
</dbReference>
<feature type="transmembrane region" description="Helical" evidence="6">
    <location>
        <begin position="129"/>
        <end position="148"/>
    </location>
</feature>
<evidence type="ECO:0000256" key="5">
    <source>
        <dbReference type="ARBA" id="ARBA00023136"/>
    </source>
</evidence>
<protein>
    <submittedName>
        <fullName evidence="8">LTA synthase family protein</fullName>
    </submittedName>
</protein>
<accession>A0ABR9G8H9</accession>
<dbReference type="InterPro" id="IPR017850">
    <property type="entry name" value="Alkaline_phosphatase_core_sf"/>
</dbReference>
<keyword evidence="4 6" id="KW-1133">Transmembrane helix</keyword>
<proteinExistence type="predicted"/>
<feature type="transmembrane region" description="Helical" evidence="6">
    <location>
        <begin position="12"/>
        <end position="33"/>
    </location>
</feature>
<evidence type="ECO:0000259" key="7">
    <source>
        <dbReference type="Pfam" id="PF00884"/>
    </source>
</evidence>
<name>A0ABR9G8H9_9GAMM</name>
<comment type="caution">
    <text evidence="8">The sequence shown here is derived from an EMBL/GenBank/DDBJ whole genome shotgun (WGS) entry which is preliminary data.</text>
</comment>
<evidence type="ECO:0000256" key="4">
    <source>
        <dbReference type="ARBA" id="ARBA00022989"/>
    </source>
</evidence>
<dbReference type="EMBL" id="JACZZA010000003">
    <property type="protein sequence ID" value="MBE1160352.1"/>
    <property type="molecule type" value="Genomic_DNA"/>
</dbReference>
<organism evidence="8 9">
    <name type="scientific">Dyella acidiphila</name>
    <dbReference type="NCBI Taxonomy" id="2775866"/>
    <lineage>
        <taxon>Bacteria</taxon>
        <taxon>Pseudomonadati</taxon>
        <taxon>Pseudomonadota</taxon>
        <taxon>Gammaproteobacteria</taxon>
        <taxon>Lysobacterales</taxon>
        <taxon>Rhodanobacteraceae</taxon>
        <taxon>Dyella</taxon>
    </lineage>
</organism>
<dbReference type="Pfam" id="PF00884">
    <property type="entry name" value="Sulfatase"/>
    <property type="match status" value="1"/>
</dbReference>
<feature type="domain" description="Sulfatase N-terminal" evidence="7">
    <location>
        <begin position="255"/>
        <end position="519"/>
    </location>
</feature>
<reference evidence="8 9" key="1">
    <citation type="submission" date="2020-09" db="EMBL/GenBank/DDBJ databases">
        <title>Dyella sp. 7MK23 isolated from forest soil.</title>
        <authorList>
            <person name="Fu J."/>
        </authorList>
    </citation>
    <scope>NUCLEOTIDE SEQUENCE [LARGE SCALE GENOMIC DNA]</scope>
    <source>
        <strain evidence="8 9">7MK23</strain>
    </source>
</reference>
<dbReference type="InterPro" id="IPR000917">
    <property type="entry name" value="Sulfatase_N"/>
</dbReference>
<dbReference type="InterPro" id="IPR050448">
    <property type="entry name" value="OpgB/LTA_synthase_biosynth"/>
</dbReference>
<dbReference type="CDD" id="cd16015">
    <property type="entry name" value="LTA_synthase"/>
    <property type="match status" value="1"/>
</dbReference>
<sequence>MTPSSTTLTRSVAIRIALVGATAVLFVLLTGLLDGNDGVSTAQLLAQPTYPLANAMPGVLTALLLLMLTRRLVLSFGLAYLAQGVMYGVNALKVANLGVPLLPADFRMVGQLRKGGMHVLGSYLPHSPWPYLAIIGGVALIAAMWRFEPPLFARRTGGRRIVAGSVLAITLATLLVGVPGWGNLYNGRKLWLEPWSAAATTSHSGLVSSLMMFHLQDRRSNQKADPNAVSNLLQSTGDAVRARMQTPAGDGTALPDIVVIQSESFFDPSILHGYENANLTPNLTRLASEGMSGPLHVPTYGGGTIRTEFEVLTGLSLRYFGNMQFPYLQMHDKVVPSMVRVLRAHGYETVAIHGNDPTFWNRNTAFKVLGFDRFVSQSSFPANAAMDGKYMADSAMTDEIMSQLKDAGPPQFLFAISLEAHGPYDVPPKDTAARDAIPVPAAVNAKDKAEVQTYLYHMQHADQELGRLTAMLAKRSRPTLLLFYGDHLPGLNEAFQSTGFVDGQPALSQAGTWLLIDPRNPGHAQRVDMASWMLPGLLLERAGIHDDAYFALTQVLAPSLAMLTRAPGAAPVSENAQQKQFDGDMASVAVLRMKGKLDKLLPASLLPANTAVAKQDDADHDATTLSAMGMHR</sequence>
<dbReference type="RefSeq" id="WP_192555203.1">
    <property type="nucleotide sequence ID" value="NZ_JACZZA010000003.1"/>
</dbReference>
<comment type="subcellular location">
    <subcellularLocation>
        <location evidence="1">Cell membrane</location>
        <topology evidence="1">Multi-pass membrane protein</topology>
    </subcellularLocation>
</comment>
<evidence type="ECO:0000256" key="2">
    <source>
        <dbReference type="ARBA" id="ARBA00022475"/>
    </source>
</evidence>
<evidence type="ECO:0000256" key="3">
    <source>
        <dbReference type="ARBA" id="ARBA00022692"/>
    </source>
</evidence>
<evidence type="ECO:0000313" key="9">
    <source>
        <dbReference type="Proteomes" id="UP000651010"/>
    </source>
</evidence>
<evidence type="ECO:0000256" key="6">
    <source>
        <dbReference type="SAM" id="Phobius"/>
    </source>
</evidence>
<gene>
    <name evidence="8" type="ORF">IGX34_08120</name>
</gene>
<feature type="transmembrane region" description="Helical" evidence="6">
    <location>
        <begin position="73"/>
        <end position="92"/>
    </location>
</feature>
<dbReference type="Gene3D" id="3.40.720.10">
    <property type="entry name" value="Alkaline Phosphatase, subunit A"/>
    <property type="match status" value="1"/>
</dbReference>
<keyword evidence="9" id="KW-1185">Reference proteome</keyword>
<evidence type="ECO:0000256" key="1">
    <source>
        <dbReference type="ARBA" id="ARBA00004651"/>
    </source>
</evidence>
<keyword evidence="3 6" id="KW-0812">Transmembrane</keyword>
<feature type="transmembrane region" description="Helical" evidence="6">
    <location>
        <begin position="45"/>
        <end position="66"/>
    </location>
</feature>
<dbReference type="PANTHER" id="PTHR47371:SF3">
    <property type="entry name" value="PHOSPHOGLYCEROL TRANSFERASE I"/>
    <property type="match status" value="1"/>
</dbReference>
<dbReference type="PANTHER" id="PTHR47371">
    <property type="entry name" value="LIPOTEICHOIC ACID SYNTHASE"/>
    <property type="match status" value="1"/>
</dbReference>
<keyword evidence="2" id="KW-1003">Cell membrane</keyword>
<evidence type="ECO:0000313" key="8">
    <source>
        <dbReference type="EMBL" id="MBE1160352.1"/>
    </source>
</evidence>